<dbReference type="SUPFAM" id="SSF117070">
    <property type="entry name" value="LEA14-like"/>
    <property type="match status" value="1"/>
</dbReference>
<name>A0A0C2DVK4_9BACT</name>
<dbReference type="InterPro" id="IPR013990">
    <property type="entry name" value="WHy-dom"/>
</dbReference>
<evidence type="ECO:0000313" key="2">
    <source>
        <dbReference type="EMBL" id="KIH77474.1"/>
    </source>
</evidence>
<keyword evidence="3" id="KW-1185">Reference proteome</keyword>
<dbReference type="Proteomes" id="UP000035068">
    <property type="component" value="Unassembled WGS sequence"/>
</dbReference>
<dbReference type="PROSITE" id="PS51257">
    <property type="entry name" value="PROKAR_LIPOPROTEIN"/>
    <property type="match status" value="1"/>
</dbReference>
<accession>A0A0C2DVK4</accession>
<evidence type="ECO:0000313" key="3">
    <source>
        <dbReference type="Proteomes" id="UP000035068"/>
    </source>
</evidence>
<dbReference type="RefSeq" id="WP_040095516.1">
    <property type="nucleotide sequence ID" value="NZ_JWJD01000001.1"/>
</dbReference>
<dbReference type="AlphaFoldDB" id="A0A0C2DVK4"/>
<dbReference type="EMBL" id="JWJD01000001">
    <property type="protein sequence ID" value="KIH77474.1"/>
    <property type="molecule type" value="Genomic_DNA"/>
</dbReference>
<protein>
    <recommendedName>
        <fullName evidence="1">Water stress and hypersensitive response domain-containing protein</fullName>
    </recommendedName>
</protein>
<dbReference type="SMART" id="SM00769">
    <property type="entry name" value="WHy"/>
    <property type="match status" value="1"/>
</dbReference>
<dbReference type="GO" id="GO:0009269">
    <property type="term" value="P:response to desiccation"/>
    <property type="evidence" value="ECO:0007669"/>
    <property type="project" value="InterPro"/>
</dbReference>
<evidence type="ECO:0000259" key="1">
    <source>
        <dbReference type="SMART" id="SM00769"/>
    </source>
</evidence>
<dbReference type="Pfam" id="PF03168">
    <property type="entry name" value="LEA_2"/>
    <property type="match status" value="1"/>
</dbReference>
<comment type="caution">
    <text evidence="2">The sequence shown here is derived from an EMBL/GenBank/DDBJ whole genome shotgun (WGS) entry which is preliminary data.</text>
</comment>
<organism evidence="2 3">
    <name type="scientific">Geoalkalibacter ferrihydriticus DSM 17813</name>
    <dbReference type="NCBI Taxonomy" id="1121915"/>
    <lineage>
        <taxon>Bacteria</taxon>
        <taxon>Pseudomonadati</taxon>
        <taxon>Thermodesulfobacteriota</taxon>
        <taxon>Desulfuromonadia</taxon>
        <taxon>Desulfuromonadales</taxon>
        <taxon>Geoalkalibacteraceae</taxon>
        <taxon>Geoalkalibacter</taxon>
    </lineage>
</organism>
<dbReference type="Gene3D" id="2.60.40.1820">
    <property type="match status" value="1"/>
</dbReference>
<dbReference type="InterPro" id="IPR004864">
    <property type="entry name" value="LEA_2"/>
</dbReference>
<gene>
    <name evidence="2" type="ORF">GFER_01755</name>
</gene>
<proteinExistence type="predicted"/>
<feature type="domain" description="Water stress and hypersensitive response" evidence="1">
    <location>
        <begin position="30"/>
        <end position="147"/>
    </location>
</feature>
<sequence>MLTLSRIFIVFFTLVLFSGCAGLRPEPPQVSLVGLQVQELTLTHVNMRADLRLFNPNRVALNIQEVDYALALNGVRVSSGKSLSPVRVAGGKSADISLRISGAYLSLLQLIGSLQREEALSYLLDGTVKVGGIGVRNLTFPLREEGVISAEVLRGATGGQMR</sequence>
<reference evidence="2 3" key="1">
    <citation type="submission" date="2014-12" db="EMBL/GenBank/DDBJ databases">
        <title>Genomes of Geoalkalibacter ferrihydriticus and Geoalkalibacter subterraneus, two haloalkaliphilic metal-reducing members of the Geobacteraceae.</title>
        <authorList>
            <person name="Badalamenti J.P."/>
            <person name="Torres C.I."/>
            <person name="Krajmalnik-Brown R."/>
            <person name="Bond D.R."/>
        </authorList>
    </citation>
    <scope>NUCLEOTIDE SEQUENCE [LARGE SCALE GENOMIC DNA]</scope>
    <source>
        <strain evidence="2 3">DSM 17813</strain>
    </source>
</reference>